<dbReference type="EMBL" id="JADKGY010000029">
    <property type="protein sequence ID" value="MBK9984476.1"/>
    <property type="molecule type" value="Genomic_DNA"/>
</dbReference>
<dbReference type="Proteomes" id="UP000808337">
    <property type="component" value="Unassembled WGS sequence"/>
</dbReference>
<reference evidence="1 2" key="1">
    <citation type="submission" date="2020-10" db="EMBL/GenBank/DDBJ databases">
        <title>Connecting structure to function with the recovery of over 1000 high-quality activated sludge metagenome-assembled genomes encoding full-length rRNA genes using long-read sequencing.</title>
        <authorList>
            <person name="Singleton C.M."/>
            <person name="Petriglieri F."/>
            <person name="Kristensen J.M."/>
            <person name="Kirkegaard R.H."/>
            <person name="Michaelsen T.Y."/>
            <person name="Andersen M.H."/>
            <person name="Karst S.M."/>
            <person name="Dueholm M.S."/>
            <person name="Nielsen P.H."/>
            <person name="Albertsen M."/>
        </authorList>
    </citation>
    <scope>NUCLEOTIDE SEQUENCE [LARGE SCALE GENOMIC DNA]</scope>
    <source>
        <strain evidence="1">Ribe_18-Q3-R11-54_MAXAC.273</strain>
    </source>
</reference>
<evidence type="ECO:0000313" key="1">
    <source>
        <dbReference type="EMBL" id="MBK9984476.1"/>
    </source>
</evidence>
<name>A0A9D7XRY0_9BACT</name>
<accession>A0A9D7XRY0</accession>
<dbReference type="AlphaFoldDB" id="A0A9D7XRY0"/>
<comment type="caution">
    <text evidence="1">The sequence shown here is derived from an EMBL/GenBank/DDBJ whole genome shotgun (WGS) entry which is preliminary data.</text>
</comment>
<protein>
    <submittedName>
        <fullName evidence="1">Uncharacterized protein</fullName>
    </submittedName>
</protein>
<evidence type="ECO:0000313" key="2">
    <source>
        <dbReference type="Proteomes" id="UP000808337"/>
    </source>
</evidence>
<proteinExistence type="predicted"/>
<sequence>MHKITASQILVEGAQLTVTHLTNDVDTLKLIDETKQKQAEVLKLKEVDQDRLRMVVQL</sequence>
<gene>
    <name evidence="1" type="ORF">IPP15_19265</name>
</gene>
<organism evidence="1 2">
    <name type="scientific">Candidatus Opimibacter skivensis</name>
    <dbReference type="NCBI Taxonomy" id="2982028"/>
    <lineage>
        <taxon>Bacteria</taxon>
        <taxon>Pseudomonadati</taxon>
        <taxon>Bacteroidota</taxon>
        <taxon>Saprospiria</taxon>
        <taxon>Saprospirales</taxon>
        <taxon>Saprospiraceae</taxon>
        <taxon>Candidatus Opimibacter</taxon>
    </lineage>
</organism>